<keyword evidence="3" id="KW-1185">Reference proteome</keyword>
<evidence type="ECO:0000256" key="1">
    <source>
        <dbReference type="SAM" id="MobiDB-lite"/>
    </source>
</evidence>
<dbReference type="GeneID" id="71926959"/>
<feature type="region of interest" description="Disordered" evidence="1">
    <location>
        <begin position="223"/>
        <end position="250"/>
    </location>
</feature>
<sequence length="263" mass="28032">MGDTTSTRRGVLCSLTGLTAISLLPATAGNVGSGRTRLQPSQTTPTFIPAEDDLLRIEETSIGWGIEATSGQFVKTEQAARTPTNRATAYATVPEQRTGEFTQTAVIGTPFTVVTDETVDLTVAFDGRYKGALQAGMDSSVTTSMVYGVGPYETVYGAALGFDTSPTFSTDTIHERKLFDQAVQDGTAIVRSATVRESVLLSTSETTTYAAYARLRTSGEASASDTTTIDFSPDGPELIESRDSQQDQDQYKGFVLDDVQITA</sequence>
<organism evidence="2 3">
    <name type="scientific">Halocatena salina</name>
    <dbReference type="NCBI Taxonomy" id="2934340"/>
    <lineage>
        <taxon>Archaea</taxon>
        <taxon>Methanobacteriati</taxon>
        <taxon>Methanobacteriota</taxon>
        <taxon>Stenosarchaea group</taxon>
        <taxon>Halobacteria</taxon>
        <taxon>Halobacteriales</taxon>
        <taxon>Natronomonadaceae</taxon>
        <taxon>Halocatena</taxon>
    </lineage>
</organism>
<gene>
    <name evidence="2" type="ORF">MW046_02890</name>
</gene>
<dbReference type="KEGG" id="haad:MW046_02890"/>
<dbReference type="RefSeq" id="WP_247994067.1">
    <property type="nucleotide sequence ID" value="NZ_CP096019.1"/>
</dbReference>
<evidence type="ECO:0000313" key="2">
    <source>
        <dbReference type="EMBL" id="UPM43400.1"/>
    </source>
</evidence>
<protein>
    <submittedName>
        <fullName evidence="2">Uncharacterized protein</fullName>
    </submittedName>
</protein>
<dbReference type="Proteomes" id="UP000831768">
    <property type="component" value="Chromosome"/>
</dbReference>
<proteinExistence type="predicted"/>
<accession>A0A8U0A2M4</accession>
<dbReference type="EMBL" id="CP096019">
    <property type="protein sequence ID" value="UPM43400.1"/>
    <property type="molecule type" value="Genomic_DNA"/>
</dbReference>
<dbReference type="AlphaFoldDB" id="A0A8U0A2M4"/>
<name>A0A8U0A2M4_9EURY</name>
<reference evidence="2" key="1">
    <citation type="submission" date="2022-04" db="EMBL/GenBank/DDBJ databases">
        <title>Halocatena sp. nov., isolated from a salt lake.</title>
        <authorList>
            <person name="Cui H.-L."/>
        </authorList>
    </citation>
    <scope>NUCLEOTIDE SEQUENCE</scope>
    <source>
        <strain evidence="2">AD-1</strain>
    </source>
</reference>
<evidence type="ECO:0000313" key="3">
    <source>
        <dbReference type="Proteomes" id="UP000831768"/>
    </source>
</evidence>